<reference evidence="6 7" key="1">
    <citation type="journal article" date="2015" name="BMC Genomics">
        <title>Gene expression during zombie ant biting behavior reflects the complexity underlying fungal parasitic behavioral manipulation.</title>
        <authorList>
            <person name="de Bekker C."/>
            <person name="Ohm R.A."/>
            <person name="Loreto R.G."/>
            <person name="Sebastian A."/>
            <person name="Albert I."/>
            <person name="Merrow M."/>
            <person name="Brachmann A."/>
            <person name="Hughes D.P."/>
        </authorList>
    </citation>
    <scope>NUCLEOTIDE SEQUENCE [LARGE SCALE GENOMIC DNA]</scope>
    <source>
        <strain evidence="6 7">SC16a</strain>
    </source>
</reference>
<dbReference type="STRING" id="268505.A0A2A9PFD2"/>
<gene>
    <name evidence="6" type="ORF">XA68_11487</name>
</gene>
<dbReference type="InterPro" id="IPR047249">
    <property type="entry name" value="BRCT_p53bp1-like_rpt1"/>
</dbReference>
<dbReference type="InterPro" id="IPR047252">
    <property type="entry name" value="TP53BP1-like"/>
</dbReference>
<dbReference type="InterPro" id="IPR001357">
    <property type="entry name" value="BRCT_dom"/>
</dbReference>
<proteinExistence type="predicted"/>
<dbReference type="PANTHER" id="PTHR15321">
    <property type="entry name" value="TUMOR SUPPRESSOR P53-BINDING PROTEIN 1"/>
    <property type="match status" value="1"/>
</dbReference>
<dbReference type="GO" id="GO:0042393">
    <property type="term" value="F:histone binding"/>
    <property type="evidence" value="ECO:0007669"/>
    <property type="project" value="TreeGrafter"/>
</dbReference>
<feature type="compositionally biased region" description="Basic and acidic residues" evidence="4">
    <location>
        <begin position="303"/>
        <end position="317"/>
    </location>
</feature>
<dbReference type="CDD" id="cd17745">
    <property type="entry name" value="BRCT_p53bp1_rpt1"/>
    <property type="match status" value="1"/>
</dbReference>
<dbReference type="InterPro" id="IPR036420">
    <property type="entry name" value="BRCT_dom_sf"/>
</dbReference>
<name>A0A2A9PFD2_OPHUN</name>
<feature type="compositionally biased region" description="Basic and acidic residues" evidence="4">
    <location>
        <begin position="261"/>
        <end position="277"/>
    </location>
</feature>
<dbReference type="SMART" id="SM00292">
    <property type="entry name" value="BRCT"/>
    <property type="match status" value="1"/>
</dbReference>
<dbReference type="Gene3D" id="3.40.50.10190">
    <property type="entry name" value="BRCT domain"/>
    <property type="match status" value="1"/>
</dbReference>
<comment type="subcellular location">
    <subcellularLocation>
        <location evidence="1">Nucleus</location>
    </subcellularLocation>
</comment>
<dbReference type="GO" id="GO:0045944">
    <property type="term" value="P:positive regulation of transcription by RNA polymerase II"/>
    <property type="evidence" value="ECO:0007669"/>
    <property type="project" value="TreeGrafter"/>
</dbReference>
<dbReference type="GO" id="GO:0000077">
    <property type="term" value="P:DNA damage checkpoint signaling"/>
    <property type="evidence" value="ECO:0007669"/>
    <property type="project" value="TreeGrafter"/>
</dbReference>
<dbReference type="PANTHER" id="PTHR15321:SF3">
    <property type="entry name" value="TP53-BINDING PROTEIN 1"/>
    <property type="match status" value="1"/>
</dbReference>
<protein>
    <recommendedName>
        <fullName evidence="5">BRCT domain-containing protein</fullName>
    </recommendedName>
</protein>
<feature type="compositionally biased region" description="Low complexity" evidence="4">
    <location>
        <begin position="431"/>
        <end position="468"/>
    </location>
</feature>
<feature type="region of interest" description="Disordered" evidence="4">
    <location>
        <begin position="238"/>
        <end position="468"/>
    </location>
</feature>
<dbReference type="Pfam" id="PF00533">
    <property type="entry name" value="BRCT"/>
    <property type="match status" value="1"/>
</dbReference>
<evidence type="ECO:0000256" key="3">
    <source>
        <dbReference type="ARBA" id="ARBA00023242"/>
    </source>
</evidence>
<feature type="compositionally biased region" description="Basic and acidic residues" evidence="4">
    <location>
        <begin position="343"/>
        <end position="367"/>
    </location>
</feature>
<dbReference type="AlphaFoldDB" id="A0A2A9PFD2"/>
<evidence type="ECO:0000256" key="1">
    <source>
        <dbReference type="ARBA" id="ARBA00004123"/>
    </source>
</evidence>
<dbReference type="Proteomes" id="UP000037136">
    <property type="component" value="Unassembled WGS sequence"/>
</dbReference>
<dbReference type="PROSITE" id="PS50172">
    <property type="entry name" value="BRCT"/>
    <property type="match status" value="1"/>
</dbReference>
<dbReference type="SUPFAM" id="SSF52113">
    <property type="entry name" value="BRCT domain"/>
    <property type="match status" value="1"/>
</dbReference>
<reference evidence="6 7" key="2">
    <citation type="journal article" date="2017" name="Sci. Rep.">
        <title>Ant-infecting Ophiocordyceps genomes reveal a high diversity of potential behavioral manipulation genes and a possible major role for enterotoxins.</title>
        <authorList>
            <person name="de Bekker C."/>
            <person name="Ohm R.A."/>
            <person name="Evans H.C."/>
            <person name="Brachmann A."/>
            <person name="Hughes D.P."/>
        </authorList>
    </citation>
    <scope>NUCLEOTIDE SEQUENCE [LARGE SCALE GENOMIC DNA]</scope>
    <source>
        <strain evidence="6 7">SC16a</strain>
    </source>
</reference>
<keyword evidence="2" id="KW-0227">DNA damage</keyword>
<evidence type="ECO:0000256" key="4">
    <source>
        <dbReference type="SAM" id="MobiDB-lite"/>
    </source>
</evidence>
<organism evidence="6 7">
    <name type="scientific">Ophiocordyceps unilateralis</name>
    <name type="common">Zombie-ant fungus</name>
    <name type="synonym">Torrubia unilateralis</name>
    <dbReference type="NCBI Taxonomy" id="268505"/>
    <lineage>
        <taxon>Eukaryota</taxon>
        <taxon>Fungi</taxon>
        <taxon>Dikarya</taxon>
        <taxon>Ascomycota</taxon>
        <taxon>Pezizomycotina</taxon>
        <taxon>Sordariomycetes</taxon>
        <taxon>Hypocreomycetidae</taxon>
        <taxon>Hypocreales</taxon>
        <taxon>Ophiocordycipitaceae</taxon>
        <taxon>Ophiocordyceps</taxon>
    </lineage>
</organism>
<evidence type="ECO:0000313" key="7">
    <source>
        <dbReference type="Proteomes" id="UP000037136"/>
    </source>
</evidence>
<feature type="compositionally biased region" description="Polar residues" evidence="4">
    <location>
        <begin position="238"/>
        <end position="247"/>
    </location>
</feature>
<dbReference type="EMBL" id="LAZP02000152">
    <property type="protein sequence ID" value="PFH60099.1"/>
    <property type="molecule type" value="Genomic_DNA"/>
</dbReference>
<keyword evidence="7" id="KW-1185">Reference proteome</keyword>
<keyword evidence="3" id="KW-0539">Nucleus</keyword>
<evidence type="ECO:0000259" key="5">
    <source>
        <dbReference type="PROSITE" id="PS50172"/>
    </source>
</evidence>
<sequence>MALNSIGESQDSQAILDAHRALFRAGSMLRTATLARGNGNERLGGASPALRGRAAVEPWTEERMPAAEQANANVALVHNSVVKMDTSQQTPTQANEDRDYSAFCELTDEPRTLVEGDTGAVHFADLRPSSQLSEDAGLDTTRSDWRVCGRGTSQPCAKTPLHSGRRPPPATMETPDVCKNPFAAEAVVSAPLAGSQLFGTTQLLSSAAKAVSPTSSRPWPHADTNAMDTTLERGMQLTSSPLRMTPSSPVPRKQALTSPAEEEKKTVGETDLIKDDLIIPESPTASGKASKPTLSRGPSAHYEPMKKSQERKTRGDAPRQPSPYSDYDDVLQRADRRRRAEKKRAQAAEEMEKICFARTSKSKEEQPRKRRRLRSSRRDASGDDEGEAPATKSVQATPGEEPVRMEAAAAEEQLAARDEEDERIPATSPMDVVDPSPASSASPTASVATTASRGRRLSPASAPRRSLRAAWSTASLDLRKRVLGTGPRSESLSRRWTDGALPECSSRPGRRAGVFDNMVFALSSQSDKQRKKLETQIVRAGGRILDDGFQSLFIQDDHGLELGPTFCGFVALIADAHSRKAKFMEALALGLPCLSQQWITACLRKGEAIDWEPYLLCAGASAVLGNAIRSRVLETYPASCTQLADVFARRRRLLKGQSVLVLLSKTESLKKKRPREQLFLFLVRAMAPDRLLMVTTPRQRREVAREAASFDWVYGGEGEEGSGTRVLTDELVIQSLILGRMVEVGEM</sequence>
<dbReference type="OrthoDB" id="129353at2759"/>
<accession>A0A2A9PFD2</accession>
<comment type="caution">
    <text evidence="6">The sequence shown here is derived from an EMBL/GenBank/DDBJ whole genome shotgun (WGS) entry which is preliminary data.</text>
</comment>
<evidence type="ECO:0000313" key="6">
    <source>
        <dbReference type="EMBL" id="PFH60099.1"/>
    </source>
</evidence>
<dbReference type="GO" id="GO:0005634">
    <property type="term" value="C:nucleus"/>
    <property type="evidence" value="ECO:0007669"/>
    <property type="project" value="UniProtKB-SubCell"/>
</dbReference>
<feature type="domain" description="BRCT" evidence="5">
    <location>
        <begin position="510"/>
        <end position="616"/>
    </location>
</feature>
<evidence type="ECO:0000256" key="2">
    <source>
        <dbReference type="ARBA" id="ARBA00022763"/>
    </source>
</evidence>